<proteinExistence type="predicted"/>
<comment type="caution">
    <text evidence="1">The sequence shown here is derived from an EMBL/GenBank/DDBJ whole genome shotgun (WGS) entry which is preliminary data.</text>
</comment>
<dbReference type="PROSITE" id="PS51257">
    <property type="entry name" value="PROKAR_LIPOPROTEIN"/>
    <property type="match status" value="1"/>
</dbReference>
<name>A0A6N9NMA1_9FLAO</name>
<dbReference type="AlphaFoldDB" id="A0A6N9NMA1"/>
<gene>
    <name evidence="1" type="ORF">GQN54_12860</name>
</gene>
<protein>
    <submittedName>
        <fullName evidence="1">Uncharacterized protein</fullName>
    </submittedName>
</protein>
<evidence type="ECO:0000313" key="1">
    <source>
        <dbReference type="EMBL" id="NBG67012.1"/>
    </source>
</evidence>
<sequence>MFKYLLTLSSIILFLYSCKEKDVEIPSYIFINDIDLQITDVNQGSSRSSISDAYVFVNEKLVGIYDLPATVPILTEGKVTIKVGGGIKQNGVYTSRLEYPFYTRYETEVDLVRGEFDTIHPILQYTSATKFSTFFEDFTNSITFENGKNTDDSLAFITDPTIILEGPCGGITLEGDNKRRFEFYTPTISNIPRNNSSPVYMELDFKGNIFVNFGAYFNDKIENEISFVLPPKDEWTKIYINLTDILGVHGSAKNYNFLFGYSKYTTSFTGTAEFYIDNVKIIHY</sequence>
<evidence type="ECO:0000313" key="2">
    <source>
        <dbReference type="Proteomes" id="UP000470771"/>
    </source>
</evidence>
<accession>A0A6N9NMA1</accession>
<keyword evidence="2" id="KW-1185">Reference proteome</keyword>
<reference evidence="1 2" key="1">
    <citation type="submission" date="2019-12" db="EMBL/GenBank/DDBJ databases">
        <authorList>
            <person name="Zhao J."/>
        </authorList>
    </citation>
    <scope>NUCLEOTIDE SEQUENCE [LARGE SCALE GENOMIC DNA]</scope>
    <source>
        <strain evidence="1 2">S-15</strain>
    </source>
</reference>
<dbReference type="EMBL" id="WWNE01000012">
    <property type="protein sequence ID" value="NBG67012.1"/>
    <property type="molecule type" value="Genomic_DNA"/>
</dbReference>
<dbReference type="Proteomes" id="UP000470771">
    <property type="component" value="Unassembled WGS sequence"/>
</dbReference>
<dbReference type="RefSeq" id="WP_160633963.1">
    <property type="nucleotide sequence ID" value="NZ_WWNE01000012.1"/>
</dbReference>
<organism evidence="1 2">
    <name type="scientific">Acidiluteibacter ferrifornacis</name>
    <dbReference type="NCBI Taxonomy" id="2692424"/>
    <lineage>
        <taxon>Bacteria</taxon>
        <taxon>Pseudomonadati</taxon>
        <taxon>Bacteroidota</taxon>
        <taxon>Flavobacteriia</taxon>
        <taxon>Flavobacteriales</taxon>
        <taxon>Cryomorphaceae</taxon>
        <taxon>Acidiluteibacter</taxon>
    </lineage>
</organism>